<evidence type="ECO:0000313" key="4">
    <source>
        <dbReference type="EMBL" id="KAF3511904.1"/>
    </source>
</evidence>
<evidence type="ECO:0000256" key="3">
    <source>
        <dbReference type="PROSITE-ProRule" id="PRU00221"/>
    </source>
</evidence>
<feature type="repeat" description="WD" evidence="3">
    <location>
        <begin position="205"/>
        <end position="233"/>
    </location>
</feature>
<evidence type="ECO:0000256" key="1">
    <source>
        <dbReference type="ARBA" id="ARBA00022574"/>
    </source>
</evidence>
<dbReference type="Pfam" id="PF23761">
    <property type="entry name" value="Beta-prop_DCAF4"/>
    <property type="match status" value="1"/>
</dbReference>
<dbReference type="SUPFAM" id="SSF50978">
    <property type="entry name" value="WD40 repeat-like"/>
    <property type="match status" value="1"/>
</dbReference>
<keyword evidence="1 3" id="KW-0853">WD repeat</keyword>
<keyword evidence="2" id="KW-0677">Repeat</keyword>
<dbReference type="PROSITE" id="PS50082">
    <property type="entry name" value="WD_REPEATS_2"/>
    <property type="match status" value="1"/>
</dbReference>
<dbReference type="PANTHER" id="PTHR44472:SF1">
    <property type="entry name" value="DDB1 AND CUL4 ASSOCIATED FACTOR 4"/>
    <property type="match status" value="1"/>
</dbReference>
<dbReference type="InterPro" id="IPR036322">
    <property type="entry name" value="WD40_repeat_dom_sf"/>
</dbReference>
<gene>
    <name evidence="4" type="ORF">F2Q69_00000721</name>
</gene>
<dbReference type="Proteomes" id="UP000712600">
    <property type="component" value="Unassembled WGS sequence"/>
</dbReference>
<protein>
    <submittedName>
        <fullName evidence="4">Uncharacterized protein</fullName>
    </submittedName>
</protein>
<dbReference type="InterPro" id="IPR015943">
    <property type="entry name" value="WD40/YVTN_repeat-like_dom_sf"/>
</dbReference>
<evidence type="ECO:0000313" key="5">
    <source>
        <dbReference type="Proteomes" id="UP000712600"/>
    </source>
</evidence>
<dbReference type="Gene3D" id="2.130.10.10">
    <property type="entry name" value="YVTN repeat-like/Quinoprotein amine dehydrogenase"/>
    <property type="match status" value="1"/>
</dbReference>
<organism evidence="4 5">
    <name type="scientific">Brassica cretica</name>
    <name type="common">Mustard</name>
    <dbReference type="NCBI Taxonomy" id="69181"/>
    <lineage>
        <taxon>Eukaryota</taxon>
        <taxon>Viridiplantae</taxon>
        <taxon>Streptophyta</taxon>
        <taxon>Embryophyta</taxon>
        <taxon>Tracheophyta</taxon>
        <taxon>Spermatophyta</taxon>
        <taxon>Magnoliopsida</taxon>
        <taxon>eudicotyledons</taxon>
        <taxon>Gunneridae</taxon>
        <taxon>Pentapetalae</taxon>
        <taxon>rosids</taxon>
        <taxon>malvids</taxon>
        <taxon>Brassicales</taxon>
        <taxon>Brassicaceae</taxon>
        <taxon>Brassiceae</taxon>
        <taxon>Brassica</taxon>
    </lineage>
</organism>
<dbReference type="PANTHER" id="PTHR44472">
    <property type="entry name" value="DDB1- AND CUL4-ASSOCIATED FACTOR 4-RELATED"/>
    <property type="match status" value="1"/>
</dbReference>
<comment type="caution">
    <text evidence="4">The sequence shown here is derived from an EMBL/GenBank/DDBJ whole genome shotgun (WGS) entry which is preliminary data.</text>
</comment>
<name>A0A8S9P380_BRACR</name>
<sequence length="276" mass="30533">MITTTGSAAGRPSVLILSLAEEPYTVTRRSLQGDVSSECPIWTADCDISGSRAAIGTNLGAGLVDLETEAGSYFLRSESHVLALQFHQSKWNGAIVTVDLRVRPGNLLTRYMIRSQPSSKTSKKATEKEWSTLRGNINPSHIIYMPSSVACLKTLKTCDQYLMASSMYGTMKLYDQRMVQRGVAVQTYEGHVNGPWHQPIKFGIDPSERFLMSGGDDYYTRVWSIKSGQLLSENKFFNTVPSVVCWSSVEGQRDLKDGGIVHGAWLGSRNGIFNMF</sequence>
<dbReference type="InterPro" id="IPR001680">
    <property type="entry name" value="WD40_rpt"/>
</dbReference>
<evidence type="ECO:0000256" key="2">
    <source>
        <dbReference type="ARBA" id="ARBA00022737"/>
    </source>
</evidence>
<dbReference type="InterPro" id="IPR052254">
    <property type="entry name" value="CUL4-DDB1_E3_ligase_receptor"/>
</dbReference>
<reference evidence="4" key="1">
    <citation type="submission" date="2019-12" db="EMBL/GenBank/DDBJ databases">
        <title>Genome sequencing and annotation of Brassica cretica.</title>
        <authorList>
            <person name="Studholme D.J."/>
            <person name="Sarris P."/>
        </authorList>
    </citation>
    <scope>NUCLEOTIDE SEQUENCE</scope>
    <source>
        <strain evidence="4">PFS-109/04</strain>
        <tissue evidence="4">Leaf</tissue>
    </source>
</reference>
<dbReference type="EMBL" id="QGKX02001521">
    <property type="protein sequence ID" value="KAF3511904.1"/>
    <property type="molecule type" value="Genomic_DNA"/>
</dbReference>
<dbReference type="AlphaFoldDB" id="A0A8S9P380"/>
<accession>A0A8S9P380</accession>
<proteinExistence type="predicted"/>